<feature type="transmembrane region" description="Helical" evidence="1">
    <location>
        <begin position="24"/>
        <end position="46"/>
    </location>
</feature>
<sequence>MLDTFTRLAARTHTPEERLRSARLALRLAFLVLAAPGLPLGLLYLLTRPAPLAWSVTLALVGLSLGLGLLPLRLARQAAQDTTLPPERRALTAAFQAGSAPAIPFLVGCAALASWPAAALLWALAAFLYLFAWRQVATWTPAAPTPAS</sequence>
<evidence type="ECO:0000313" key="3">
    <source>
        <dbReference type="Proteomes" id="UP000199223"/>
    </source>
</evidence>
<accession>A0A1H6U5J6</accession>
<dbReference type="AlphaFoldDB" id="A0A1H6U5J6"/>
<feature type="transmembrane region" description="Helical" evidence="1">
    <location>
        <begin position="113"/>
        <end position="132"/>
    </location>
</feature>
<keyword evidence="1" id="KW-1133">Transmembrane helix</keyword>
<proteinExistence type="predicted"/>
<keyword evidence="1" id="KW-0472">Membrane</keyword>
<dbReference type="EMBL" id="FNZA01000002">
    <property type="protein sequence ID" value="SEI83640.1"/>
    <property type="molecule type" value="Genomic_DNA"/>
</dbReference>
<evidence type="ECO:0000256" key="1">
    <source>
        <dbReference type="SAM" id="Phobius"/>
    </source>
</evidence>
<feature type="transmembrane region" description="Helical" evidence="1">
    <location>
        <begin position="52"/>
        <end position="70"/>
    </location>
</feature>
<dbReference type="Proteomes" id="UP000199223">
    <property type="component" value="Unassembled WGS sequence"/>
</dbReference>
<keyword evidence="1" id="KW-0812">Transmembrane</keyword>
<dbReference type="STRING" id="856736.SAMN04488058_10210"/>
<organism evidence="2 3">
    <name type="scientific">Deinococcus reticulitermitis</name>
    <dbReference type="NCBI Taxonomy" id="856736"/>
    <lineage>
        <taxon>Bacteria</taxon>
        <taxon>Thermotogati</taxon>
        <taxon>Deinococcota</taxon>
        <taxon>Deinococci</taxon>
        <taxon>Deinococcales</taxon>
        <taxon>Deinococcaceae</taxon>
        <taxon>Deinococcus</taxon>
    </lineage>
</organism>
<dbReference type="RefSeq" id="WP_092263206.1">
    <property type="nucleotide sequence ID" value="NZ_FNZA01000002.1"/>
</dbReference>
<protein>
    <submittedName>
        <fullName evidence="2">Uncharacterized protein</fullName>
    </submittedName>
</protein>
<reference evidence="3" key="1">
    <citation type="submission" date="2016-10" db="EMBL/GenBank/DDBJ databases">
        <authorList>
            <person name="Varghese N."/>
            <person name="Submissions S."/>
        </authorList>
    </citation>
    <scope>NUCLEOTIDE SEQUENCE [LARGE SCALE GENOMIC DNA]</scope>
    <source>
        <strain evidence="3">CGMCC 1.10218</strain>
    </source>
</reference>
<gene>
    <name evidence="2" type="ORF">SAMN04488058_10210</name>
</gene>
<evidence type="ECO:0000313" key="2">
    <source>
        <dbReference type="EMBL" id="SEI83640.1"/>
    </source>
</evidence>
<name>A0A1H6U5J6_9DEIO</name>
<keyword evidence="3" id="KW-1185">Reference proteome</keyword>